<dbReference type="STRING" id="139825.A0A401H5A4"/>
<dbReference type="OrthoDB" id="2789670at2759"/>
<sequence>MLLFPEVQCKAQAEIDRVIGPGRLPDFSDREALPFVECILQETVRWHPVAPQGIAHRTVDDDIYNGMFIPKGSVIIPNIMAMSRDETTYKDPGAFYPERFLCEPEGPGEPYLGAVFGFGRRICPGRYFAENGIWIVVATVLASFDICKAVSKNGKAVEPDVEFTMDGLASHPKSFECVFRPRSEMAKKLIMQDSTSDEL</sequence>
<name>A0A401H5A4_9APHY</name>
<dbReference type="GO" id="GO:0005506">
    <property type="term" value="F:iron ion binding"/>
    <property type="evidence" value="ECO:0007669"/>
    <property type="project" value="InterPro"/>
</dbReference>
<keyword evidence="11 14" id="KW-0503">Monooxygenase</keyword>
<evidence type="ECO:0000256" key="5">
    <source>
        <dbReference type="ARBA" id="ARBA00022617"/>
    </source>
</evidence>
<proteinExistence type="inferred from homology"/>
<dbReference type="EMBL" id="BFAD01000016">
    <property type="protein sequence ID" value="GBE89573.1"/>
    <property type="molecule type" value="Genomic_DNA"/>
</dbReference>
<evidence type="ECO:0000256" key="9">
    <source>
        <dbReference type="ARBA" id="ARBA00023002"/>
    </source>
</evidence>
<evidence type="ECO:0000256" key="6">
    <source>
        <dbReference type="ARBA" id="ARBA00022692"/>
    </source>
</evidence>
<evidence type="ECO:0000313" key="16">
    <source>
        <dbReference type="Proteomes" id="UP000287166"/>
    </source>
</evidence>
<comment type="caution">
    <text evidence="15">The sequence shown here is derived from an EMBL/GenBank/DDBJ whole genome shotgun (WGS) entry which is preliminary data.</text>
</comment>
<comment type="pathway">
    <text evidence="3">Secondary metabolite biosynthesis.</text>
</comment>
<dbReference type="InterPro" id="IPR002401">
    <property type="entry name" value="Cyt_P450_E_grp-I"/>
</dbReference>
<dbReference type="GeneID" id="38786490"/>
<protein>
    <recommendedName>
        <fullName evidence="17">O-methylsterigmatocystin oxidoreductase</fullName>
    </recommendedName>
</protein>
<feature type="binding site" description="axial binding residue" evidence="13">
    <location>
        <position position="123"/>
    </location>
    <ligand>
        <name>heme</name>
        <dbReference type="ChEBI" id="CHEBI:30413"/>
    </ligand>
    <ligandPart>
        <name>Fe</name>
        <dbReference type="ChEBI" id="CHEBI:18248"/>
    </ligandPart>
</feature>
<dbReference type="Gene3D" id="1.10.630.10">
    <property type="entry name" value="Cytochrome P450"/>
    <property type="match status" value="1"/>
</dbReference>
<evidence type="ECO:0000256" key="14">
    <source>
        <dbReference type="RuleBase" id="RU000461"/>
    </source>
</evidence>
<evidence type="ECO:0000256" key="4">
    <source>
        <dbReference type="ARBA" id="ARBA00010617"/>
    </source>
</evidence>
<accession>A0A401H5A4</accession>
<dbReference type="InterPro" id="IPR036396">
    <property type="entry name" value="Cyt_P450_sf"/>
</dbReference>
<evidence type="ECO:0000256" key="11">
    <source>
        <dbReference type="ARBA" id="ARBA00023033"/>
    </source>
</evidence>
<dbReference type="RefSeq" id="XP_027620486.1">
    <property type="nucleotide sequence ID" value="XM_027764685.1"/>
</dbReference>
<dbReference type="InterPro" id="IPR050364">
    <property type="entry name" value="Cytochrome_P450_fung"/>
</dbReference>
<dbReference type="PROSITE" id="PS00086">
    <property type="entry name" value="CYTOCHROME_P450"/>
    <property type="match status" value="1"/>
</dbReference>
<dbReference type="InParanoid" id="A0A401H5A4"/>
<evidence type="ECO:0000256" key="13">
    <source>
        <dbReference type="PIRSR" id="PIRSR602401-1"/>
    </source>
</evidence>
<comment type="cofactor">
    <cofactor evidence="1 13">
        <name>heme</name>
        <dbReference type="ChEBI" id="CHEBI:30413"/>
    </cofactor>
</comment>
<evidence type="ECO:0000256" key="8">
    <source>
        <dbReference type="ARBA" id="ARBA00022989"/>
    </source>
</evidence>
<evidence type="ECO:0000256" key="2">
    <source>
        <dbReference type="ARBA" id="ARBA00004370"/>
    </source>
</evidence>
<reference evidence="15 16" key="1">
    <citation type="journal article" date="2018" name="Sci. Rep.">
        <title>Genome sequence of the cauliflower mushroom Sparassis crispa (Hanabiratake) and its association with beneficial usage.</title>
        <authorList>
            <person name="Kiyama R."/>
            <person name="Furutani Y."/>
            <person name="Kawaguchi K."/>
            <person name="Nakanishi T."/>
        </authorList>
    </citation>
    <scope>NUCLEOTIDE SEQUENCE [LARGE SCALE GENOMIC DNA]</scope>
</reference>
<dbReference type="InterPro" id="IPR017972">
    <property type="entry name" value="Cyt_P450_CS"/>
</dbReference>
<evidence type="ECO:0000256" key="7">
    <source>
        <dbReference type="ARBA" id="ARBA00022723"/>
    </source>
</evidence>
<keyword evidence="6" id="KW-0812">Transmembrane</keyword>
<dbReference type="Pfam" id="PF00067">
    <property type="entry name" value="p450"/>
    <property type="match status" value="1"/>
</dbReference>
<evidence type="ECO:0000256" key="1">
    <source>
        <dbReference type="ARBA" id="ARBA00001971"/>
    </source>
</evidence>
<keyword evidence="10 13" id="KW-0408">Iron</keyword>
<dbReference type="GO" id="GO:0004497">
    <property type="term" value="F:monooxygenase activity"/>
    <property type="evidence" value="ECO:0007669"/>
    <property type="project" value="UniProtKB-KW"/>
</dbReference>
<dbReference type="PANTHER" id="PTHR46300">
    <property type="entry name" value="P450, PUTATIVE (EUROFUNG)-RELATED-RELATED"/>
    <property type="match status" value="1"/>
</dbReference>
<evidence type="ECO:0000313" key="15">
    <source>
        <dbReference type="EMBL" id="GBE89573.1"/>
    </source>
</evidence>
<dbReference type="PANTHER" id="PTHR46300:SF5">
    <property type="entry name" value="CYTOCHROME P450"/>
    <property type="match status" value="1"/>
</dbReference>
<comment type="subcellular location">
    <subcellularLocation>
        <location evidence="2">Membrane</location>
    </subcellularLocation>
</comment>
<dbReference type="Proteomes" id="UP000287166">
    <property type="component" value="Unassembled WGS sequence"/>
</dbReference>
<comment type="similarity">
    <text evidence="4 14">Belongs to the cytochrome P450 family.</text>
</comment>
<dbReference type="InterPro" id="IPR001128">
    <property type="entry name" value="Cyt_P450"/>
</dbReference>
<dbReference type="PRINTS" id="PR00463">
    <property type="entry name" value="EP450I"/>
</dbReference>
<evidence type="ECO:0000256" key="12">
    <source>
        <dbReference type="ARBA" id="ARBA00023136"/>
    </source>
</evidence>
<gene>
    <name evidence="15" type="ORF">SCP_1602360</name>
</gene>
<keyword evidence="5 13" id="KW-0349">Heme</keyword>
<keyword evidence="8" id="KW-1133">Transmembrane helix</keyword>
<dbReference type="GO" id="GO:0016705">
    <property type="term" value="F:oxidoreductase activity, acting on paired donors, with incorporation or reduction of molecular oxygen"/>
    <property type="evidence" value="ECO:0007669"/>
    <property type="project" value="InterPro"/>
</dbReference>
<dbReference type="SUPFAM" id="SSF48264">
    <property type="entry name" value="Cytochrome P450"/>
    <property type="match status" value="1"/>
</dbReference>
<dbReference type="GO" id="GO:0020037">
    <property type="term" value="F:heme binding"/>
    <property type="evidence" value="ECO:0007669"/>
    <property type="project" value="InterPro"/>
</dbReference>
<dbReference type="AlphaFoldDB" id="A0A401H5A4"/>
<evidence type="ECO:0008006" key="17">
    <source>
        <dbReference type="Google" id="ProtNLM"/>
    </source>
</evidence>
<keyword evidence="9 14" id="KW-0560">Oxidoreductase</keyword>
<evidence type="ECO:0000256" key="3">
    <source>
        <dbReference type="ARBA" id="ARBA00005179"/>
    </source>
</evidence>
<keyword evidence="7 13" id="KW-0479">Metal-binding</keyword>
<keyword evidence="16" id="KW-1185">Reference proteome</keyword>
<dbReference type="GO" id="GO:0016020">
    <property type="term" value="C:membrane"/>
    <property type="evidence" value="ECO:0007669"/>
    <property type="project" value="UniProtKB-SubCell"/>
</dbReference>
<evidence type="ECO:0000256" key="10">
    <source>
        <dbReference type="ARBA" id="ARBA00023004"/>
    </source>
</evidence>
<organism evidence="15 16">
    <name type="scientific">Sparassis crispa</name>
    <dbReference type="NCBI Taxonomy" id="139825"/>
    <lineage>
        <taxon>Eukaryota</taxon>
        <taxon>Fungi</taxon>
        <taxon>Dikarya</taxon>
        <taxon>Basidiomycota</taxon>
        <taxon>Agaricomycotina</taxon>
        <taxon>Agaricomycetes</taxon>
        <taxon>Polyporales</taxon>
        <taxon>Sparassidaceae</taxon>
        <taxon>Sparassis</taxon>
    </lineage>
</organism>
<keyword evidence="12" id="KW-0472">Membrane</keyword>
<dbReference type="PRINTS" id="PR00385">
    <property type="entry name" value="P450"/>
</dbReference>